<protein>
    <submittedName>
        <fullName evidence="1">Uncharacterized protein</fullName>
    </submittedName>
</protein>
<accession>A0A453PRB2</accession>
<reference evidence="2" key="2">
    <citation type="journal article" date="2017" name="Nat. Plants">
        <title>The Aegilops tauschii genome reveals multiple impacts of transposons.</title>
        <authorList>
            <person name="Zhao G."/>
            <person name="Zou C."/>
            <person name="Li K."/>
            <person name="Wang K."/>
            <person name="Li T."/>
            <person name="Gao L."/>
            <person name="Zhang X."/>
            <person name="Wang H."/>
            <person name="Yang Z."/>
            <person name="Liu X."/>
            <person name="Jiang W."/>
            <person name="Mao L."/>
            <person name="Kong X."/>
            <person name="Jiao Y."/>
            <person name="Jia J."/>
        </authorList>
    </citation>
    <scope>NUCLEOTIDE SEQUENCE [LARGE SCALE GENOMIC DNA]</scope>
    <source>
        <strain evidence="2">cv. AL8/78</strain>
    </source>
</reference>
<reference evidence="2" key="1">
    <citation type="journal article" date="2014" name="Science">
        <title>Ancient hybridizations among the ancestral genomes of bread wheat.</title>
        <authorList>
            <consortium name="International Wheat Genome Sequencing Consortium,"/>
            <person name="Marcussen T."/>
            <person name="Sandve S.R."/>
            <person name="Heier L."/>
            <person name="Spannagl M."/>
            <person name="Pfeifer M."/>
            <person name="Jakobsen K.S."/>
            <person name="Wulff B.B."/>
            <person name="Steuernagel B."/>
            <person name="Mayer K.F."/>
            <person name="Olsen O.A."/>
        </authorList>
    </citation>
    <scope>NUCLEOTIDE SEQUENCE [LARGE SCALE GENOMIC DNA]</scope>
    <source>
        <strain evidence="2">cv. AL8/78</strain>
    </source>
</reference>
<dbReference type="Gramene" id="AET6Gv20820400.17">
    <property type="protein sequence ID" value="AET6Gv20820400.17"/>
    <property type="gene ID" value="AET6Gv20820400"/>
</dbReference>
<evidence type="ECO:0000313" key="1">
    <source>
        <dbReference type="EnsemblPlants" id="AET6Gv20820400.17"/>
    </source>
</evidence>
<keyword evidence="2" id="KW-1185">Reference proteome</keyword>
<sequence length="64" mass="6896">MCGLSDLGQGPSVFLFSSIFCKLCQEKGYGLSPVSRPSSSLGRSFLLCMLTHLAVVQSLRLLDT</sequence>
<reference evidence="1" key="4">
    <citation type="submission" date="2019-03" db="UniProtKB">
        <authorList>
            <consortium name="EnsemblPlants"/>
        </authorList>
    </citation>
    <scope>IDENTIFICATION</scope>
</reference>
<evidence type="ECO:0000313" key="2">
    <source>
        <dbReference type="Proteomes" id="UP000015105"/>
    </source>
</evidence>
<reference evidence="1" key="5">
    <citation type="journal article" date="2021" name="G3 (Bethesda)">
        <title>Aegilops tauschii genome assembly Aet v5.0 features greater sequence contiguity and improved annotation.</title>
        <authorList>
            <person name="Wang L."/>
            <person name="Zhu T."/>
            <person name="Rodriguez J.C."/>
            <person name="Deal K.R."/>
            <person name="Dubcovsky J."/>
            <person name="McGuire P.E."/>
            <person name="Lux T."/>
            <person name="Spannagl M."/>
            <person name="Mayer K.F.X."/>
            <person name="Baldrich P."/>
            <person name="Meyers B.C."/>
            <person name="Huo N."/>
            <person name="Gu Y.Q."/>
            <person name="Zhou H."/>
            <person name="Devos K.M."/>
            <person name="Bennetzen J.L."/>
            <person name="Unver T."/>
            <person name="Budak H."/>
            <person name="Gulick P.J."/>
            <person name="Galiba G."/>
            <person name="Kalapos B."/>
            <person name="Nelson D.R."/>
            <person name="Li P."/>
            <person name="You F.M."/>
            <person name="Luo M.C."/>
            <person name="Dvorak J."/>
        </authorList>
    </citation>
    <scope>NUCLEOTIDE SEQUENCE [LARGE SCALE GENOMIC DNA]</scope>
    <source>
        <strain evidence="1">cv. AL8/78</strain>
    </source>
</reference>
<dbReference type="Proteomes" id="UP000015105">
    <property type="component" value="Chromosome 6D"/>
</dbReference>
<dbReference type="EnsemblPlants" id="AET6Gv20820400.17">
    <property type="protein sequence ID" value="AET6Gv20820400.17"/>
    <property type="gene ID" value="AET6Gv20820400"/>
</dbReference>
<reference evidence="1" key="3">
    <citation type="journal article" date="2017" name="Nature">
        <title>Genome sequence of the progenitor of the wheat D genome Aegilops tauschii.</title>
        <authorList>
            <person name="Luo M.C."/>
            <person name="Gu Y.Q."/>
            <person name="Puiu D."/>
            <person name="Wang H."/>
            <person name="Twardziok S.O."/>
            <person name="Deal K.R."/>
            <person name="Huo N."/>
            <person name="Zhu T."/>
            <person name="Wang L."/>
            <person name="Wang Y."/>
            <person name="McGuire P.E."/>
            <person name="Liu S."/>
            <person name="Long H."/>
            <person name="Ramasamy R.K."/>
            <person name="Rodriguez J.C."/>
            <person name="Van S.L."/>
            <person name="Yuan L."/>
            <person name="Wang Z."/>
            <person name="Xia Z."/>
            <person name="Xiao L."/>
            <person name="Anderson O.D."/>
            <person name="Ouyang S."/>
            <person name="Liang Y."/>
            <person name="Zimin A.V."/>
            <person name="Pertea G."/>
            <person name="Qi P."/>
            <person name="Bennetzen J.L."/>
            <person name="Dai X."/>
            <person name="Dawson M.W."/>
            <person name="Muller H.G."/>
            <person name="Kugler K."/>
            <person name="Rivarola-Duarte L."/>
            <person name="Spannagl M."/>
            <person name="Mayer K.F.X."/>
            <person name="Lu F.H."/>
            <person name="Bevan M.W."/>
            <person name="Leroy P."/>
            <person name="Li P."/>
            <person name="You F.M."/>
            <person name="Sun Q."/>
            <person name="Liu Z."/>
            <person name="Lyons E."/>
            <person name="Wicker T."/>
            <person name="Salzberg S.L."/>
            <person name="Devos K.M."/>
            <person name="Dvorak J."/>
        </authorList>
    </citation>
    <scope>NUCLEOTIDE SEQUENCE [LARGE SCALE GENOMIC DNA]</scope>
    <source>
        <strain evidence="1">cv. AL8/78</strain>
    </source>
</reference>
<organism evidence="1 2">
    <name type="scientific">Aegilops tauschii subsp. strangulata</name>
    <name type="common">Goatgrass</name>
    <dbReference type="NCBI Taxonomy" id="200361"/>
    <lineage>
        <taxon>Eukaryota</taxon>
        <taxon>Viridiplantae</taxon>
        <taxon>Streptophyta</taxon>
        <taxon>Embryophyta</taxon>
        <taxon>Tracheophyta</taxon>
        <taxon>Spermatophyta</taxon>
        <taxon>Magnoliopsida</taxon>
        <taxon>Liliopsida</taxon>
        <taxon>Poales</taxon>
        <taxon>Poaceae</taxon>
        <taxon>BOP clade</taxon>
        <taxon>Pooideae</taxon>
        <taxon>Triticodae</taxon>
        <taxon>Triticeae</taxon>
        <taxon>Triticinae</taxon>
        <taxon>Aegilops</taxon>
    </lineage>
</organism>
<proteinExistence type="predicted"/>
<dbReference type="AlphaFoldDB" id="A0A453PRB2"/>
<name>A0A453PRB2_AEGTS</name>